<keyword evidence="4" id="KW-1185">Reference proteome</keyword>
<feature type="chain" id="PRO_5039269025" evidence="2">
    <location>
        <begin position="24"/>
        <end position="177"/>
    </location>
</feature>
<dbReference type="InterPro" id="IPR024232">
    <property type="entry name" value="SpoIIIAH"/>
</dbReference>
<organism evidence="3 4">
    <name type="scientific">Sporolactobacillus putidus</name>
    <dbReference type="NCBI Taxonomy" id="492735"/>
    <lineage>
        <taxon>Bacteria</taxon>
        <taxon>Bacillati</taxon>
        <taxon>Bacillota</taxon>
        <taxon>Bacilli</taxon>
        <taxon>Bacillales</taxon>
        <taxon>Sporolactobacillaceae</taxon>
        <taxon>Sporolactobacillus</taxon>
    </lineage>
</organism>
<reference evidence="3" key="2">
    <citation type="submission" date="2020-09" db="EMBL/GenBank/DDBJ databases">
        <authorList>
            <person name="Sun Q."/>
            <person name="Ohkuma M."/>
        </authorList>
    </citation>
    <scope>NUCLEOTIDE SEQUENCE</scope>
    <source>
        <strain evidence="3">JCM 15325</strain>
    </source>
</reference>
<protein>
    <submittedName>
        <fullName evidence="3">Stage III sporulation protein AH</fullName>
    </submittedName>
</protein>
<name>A0A917S3I5_9BACL</name>
<dbReference type="Proteomes" id="UP000654670">
    <property type="component" value="Unassembled WGS sequence"/>
</dbReference>
<proteinExistence type="predicted"/>
<dbReference type="Gene3D" id="1.10.287.4300">
    <property type="entry name" value="Stage III sporulation protein AH-like"/>
    <property type="match status" value="1"/>
</dbReference>
<accession>A0A917S3I5</accession>
<evidence type="ECO:0000256" key="2">
    <source>
        <dbReference type="SAM" id="SignalP"/>
    </source>
</evidence>
<dbReference type="EMBL" id="BMOK01000007">
    <property type="protein sequence ID" value="GGL55447.1"/>
    <property type="molecule type" value="Genomic_DNA"/>
</dbReference>
<dbReference type="AlphaFoldDB" id="A0A917S3I5"/>
<evidence type="ECO:0000313" key="4">
    <source>
        <dbReference type="Proteomes" id="UP000654670"/>
    </source>
</evidence>
<feature type="signal peptide" evidence="2">
    <location>
        <begin position="1"/>
        <end position="23"/>
    </location>
</feature>
<reference evidence="3" key="1">
    <citation type="journal article" date="2014" name="Int. J. Syst. Evol. Microbiol.">
        <title>Complete genome sequence of Corynebacterium casei LMG S-19264T (=DSM 44701T), isolated from a smear-ripened cheese.</title>
        <authorList>
            <consortium name="US DOE Joint Genome Institute (JGI-PGF)"/>
            <person name="Walter F."/>
            <person name="Albersmeier A."/>
            <person name="Kalinowski J."/>
            <person name="Ruckert C."/>
        </authorList>
    </citation>
    <scope>NUCLEOTIDE SEQUENCE</scope>
    <source>
        <strain evidence="3">JCM 15325</strain>
    </source>
</reference>
<dbReference type="RefSeq" id="WP_188802918.1">
    <property type="nucleotide sequence ID" value="NZ_BMOK01000007.1"/>
</dbReference>
<feature type="region of interest" description="Disordered" evidence="1">
    <location>
        <begin position="28"/>
        <end position="58"/>
    </location>
</feature>
<sequence length="177" mass="18953">MLKKQTIWLLTMLSLIVVLSVYALTSPGQPSNSASPGVATPSKQVTAGKGQPSASVSAVDNKLAEIELQKADERNQQEQKYQSVIASGKSSPSDVSAAYDAIKSMNTLANNEMMLEDVIQAKGFKNAVVKTSGDQVQIFVEENKLTDQQANAMIRLADQYLGSGRVVSVSYALGQKK</sequence>
<gene>
    <name evidence="3" type="primary">spoIIIAH</name>
    <name evidence="3" type="ORF">GCM10007968_19520</name>
</gene>
<comment type="caution">
    <text evidence="3">The sequence shown here is derived from an EMBL/GenBank/DDBJ whole genome shotgun (WGS) entry which is preliminary data.</text>
</comment>
<evidence type="ECO:0000256" key="1">
    <source>
        <dbReference type="SAM" id="MobiDB-lite"/>
    </source>
</evidence>
<keyword evidence="2" id="KW-0732">Signal</keyword>
<dbReference type="Pfam" id="PF12685">
    <property type="entry name" value="SpoIIIAH"/>
    <property type="match status" value="1"/>
</dbReference>
<feature type="compositionally biased region" description="Polar residues" evidence="1">
    <location>
        <begin position="28"/>
        <end position="45"/>
    </location>
</feature>
<evidence type="ECO:0000313" key="3">
    <source>
        <dbReference type="EMBL" id="GGL55447.1"/>
    </source>
</evidence>
<dbReference type="InterPro" id="IPR038503">
    <property type="entry name" value="SpoIIIAH_sf"/>
</dbReference>